<evidence type="ECO:0000313" key="4">
    <source>
        <dbReference type="RefSeq" id="XP_056846706.1"/>
    </source>
</evidence>
<dbReference type="InterPro" id="IPR019448">
    <property type="entry name" value="NT-C2"/>
</dbReference>
<dbReference type="GeneID" id="108818231"/>
<dbReference type="Proteomes" id="UP000504610">
    <property type="component" value="Chromosome 7"/>
</dbReference>
<feature type="region of interest" description="Disordered" evidence="1">
    <location>
        <begin position="417"/>
        <end position="437"/>
    </location>
</feature>
<dbReference type="AlphaFoldDB" id="A0A9W3C5E0"/>
<dbReference type="PROSITE" id="PS51840">
    <property type="entry name" value="C2_NT"/>
    <property type="match status" value="1"/>
</dbReference>
<dbReference type="Pfam" id="PF21745">
    <property type="entry name" value="PMI1_PMIR1-2_C"/>
    <property type="match status" value="1"/>
</dbReference>
<feature type="compositionally biased region" description="Polar residues" evidence="1">
    <location>
        <begin position="229"/>
        <end position="261"/>
    </location>
</feature>
<dbReference type="InterPro" id="IPR048972">
    <property type="entry name" value="PMI1_PMIR1-2_C"/>
</dbReference>
<dbReference type="RefSeq" id="XP_056846706.1">
    <property type="nucleotide sequence ID" value="XM_056990726.1"/>
</dbReference>
<feature type="compositionally biased region" description="Basic and acidic residues" evidence="1">
    <location>
        <begin position="264"/>
        <end position="273"/>
    </location>
</feature>
<organism evidence="3 4">
    <name type="scientific">Raphanus sativus</name>
    <name type="common">Radish</name>
    <name type="synonym">Raphanus raphanistrum var. sativus</name>
    <dbReference type="NCBI Taxonomy" id="3726"/>
    <lineage>
        <taxon>Eukaryota</taxon>
        <taxon>Viridiplantae</taxon>
        <taxon>Streptophyta</taxon>
        <taxon>Embryophyta</taxon>
        <taxon>Tracheophyta</taxon>
        <taxon>Spermatophyta</taxon>
        <taxon>Magnoliopsida</taxon>
        <taxon>eudicotyledons</taxon>
        <taxon>Gunneridae</taxon>
        <taxon>Pentapetalae</taxon>
        <taxon>rosids</taxon>
        <taxon>malvids</taxon>
        <taxon>Brassicales</taxon>
        <taxon>Brassicaceae</taxon>
        <taxon>Brassiceae</taxon>
        <taxon>Raphanus</taxon>
    </lineage>
</organism>
<feature type="domain" description="C2 NT-type" evidence="2">
    <location>
        <begin position="71"/>
        <end position="219"/>
    </location>
</feature>
<dbReference type="KEGG" id="rsz:108818231"/>
<dbReference type="PANTHER" id="PTHR33414">
    <property type="entry name" value="PROTEIN PLASTID MOVEMENT IMPAIRED 1-RELATED 1"/>
    <property type="match status" value="1"/>
</dbReference>
<reference evidence="4" key="2">
    <citation type="submission" date="2025-08" db="UniProtKB">
        <authorList>
            <consortium name="RefSeq"/>
        </authorList>
    </citation>
    <scope>IDENTIFICATION</scope>
    <source>
        <tissue evidence="4">Leaf</tissue>
    </source>
</reference>
<sequence length="1130" mass="124407">MSKVNSKESSSSRILLKEVETLSESLYVNKNPRRSVVGPNNKTSTKTLGCSNLAEPRKENKTIWNWPLRALSHVRNRRFNCCFSAQVHSIDNLPPTFQDLHLTVHWKRRDESLTTRPAKVSNGRAEFKDKMTHTCSVYGSRSGQHHSAKYEAKHFLLYAALVGSPDVDLGKHRMDLTSLLPPTLEELQDEKSSGKWSTTFQLTGKASGATLSVSFGYTVVGDTRRGPASSGSIQKGASNAKQTTALTRTISSKSSLGNGKSVSKRYDHGVVSKDSRPLSKNVVEIKDLHEVLPVAKSVPVSSVNALYKKFDEEEKVDAAAESESQFESEVVTKNVEPDEFISVDNEGSNAHQVEEERVANMNESNVPLEDVKKVDEVITTRSEKVGAEDLPSEDPCMNMDETDVPVEDIKKAIEAPTAGSEEVGTENLPPEDPWVNKDETDVSYEESKIAGEVPITRSEEVVEISTEPLLSEEGSNVPPKEEEIIVYKDDEDIMNGGRDVKEMIMKDLESALESVEILEATASEDEEDQENHGGSSTPNKEAASTSSIDVANEFLDMLGIEHSPSSESEPESPRERLLREFEMDTLAATSLFDFSIESDDDPQMDCDEKEYESDFEEGFDLAALVHDIEEEYQIETQARVSSNPRAKMLEDLETESLMREWGMNENTFQNSPPHNGCNAFPPADIPVNEPFDLPPLGEGLGYVVQTKNGGFVRSMNPSLFRNSKAGGSLIMQVSSPVVVPAEMGSGIMEILQRLATAGIEKLSAQANKVMPLDDITGKTMQEVLWETSPAINSGHRGDHIPQHNTTAKPKKFGSSSANNKSEYVSLEDLAPLAMDQIEALSLEGLRIQSGMSDEDAPSDITAKCIGEMSAFQGLEGAAGLQLLNIKDGGDRDGDDDGEGLMGLSLTLDEWMKLDSGDIGDGEEINEKTSRILAAHHANPLNFIRKGEKRKGKKARRCGLLGNNFTVALMVQLRDPLRNYEPVGAPMLSLIQVERLFVPPKPIIYTTVSELRKEEEETAEAVKEEKTMLEEDQGIPQYKISEVHLTGMKSETDEKPWGITTRNQEVQSGSRWLMANGMGKGNTSKVPLMKPKTPGDKLWSVSVSGSGSKWKEIEKFGKLNTHVRNPNVIMP</sequence>
<feature type="region of interest" description="Disordered" evidence="1">
    <location>
        <begin position="225"/>
        <end position="273"/>
    </location>
</feature>
<dbReference type="OrthoDB" id="2019483at2759"/>
<gene>
    <name evidence="4" type="primary">LOC108818231</name>
</gene>
<protein>
    <submittedName>
        <fullName evidence="4">Protein PLASTID MOVEMENT IMPAIRED 1-RELATED 1</fullName>
    </submittedName>
</protein>
<evidence type="ECO:0000259" key="2">
    <source>
        <dbReference type="PROSITE" id="PS51840"/>
    </source>
</evidence>
<dbReference type="PANTHER" id="PTHR33414:SF1">
    <property type="entry name" value="PROTEIN PLASTID MOVEMENT IMPAIRED 1-RELATED 1"/>
    <property type="match status" value="1"/>
</dbReference>
<feature type="region of interest" description="Disordered" evidence="1">
    <location>
        <begin position="790"/>
        <end position="818"/>
    </location>
</feature>
<evidence type="ECO:0000256" key="1">
    <source>
        <dbReference type="SAM" id="MobiDB-lite"/>
    </source>
</evidence>
<reference evidence="3" key="1">
    <citation type="journal article" date="2019" name="Database">
        <title>The radish genome database (RadishGD): an integrated information resource for radish genomics.</title>
        <authorList>
            <person name="Yu H.J."/>
            <person name="Baek S."/>
            <person name="Lee Y.J."/>
            <person name="Cho A."/>
            <person name="Mun J.H."/>
        </authorList>
    </citation>
    <scope>NUCLEOTIDE SEQUENCE [LARGE SCALE GENOMIC DNA]</scope>
    <source>
        <strain evidence="3">cv. WK10039</strain>
    </source>
</reference>
<feature type="compositionally biased region" description="Polar residues" evidence="1">
    <location>
        <begin position="532"/>
        <end position="545"/>
    </location>
</feature>
<feature type="compositionally biased region" description="Polar residues" evidence="1">
    <location>
        <begin position="802"/>
        <end position="818"/>
    </location>
</feature>
<accession>A0A9W3C5E0</accession>
<proteinExistence type="predicted"/>
<dbReference type="Pfam" id="PF10358">
    <property type="entry name" value="NT-C2"/>
    <property type="match status" value="1"/>
</dbReference>
<evidence type="ECO:0000313" key="3">
    <source>
        <dbReference type="Proteomes" id="UP000504610"/>
    </source>
</evidence>
<keyword evidence="3" id="KW-1185">Reference proteome</keyword>
<feature type="region of interest" description="Disordered" evidence="1">
    <location>
        <begin position="522"/>
        <end position="545"/>
    </location>
</feature>
<dbReference type="InterPro" id="IPR039614">
    <property type="entry name" value="PMI1-like"/>
</dbReference>
<name>A0A9W3C5E0_RAPSA</name>